<comment type="caution">
    <text evidence="2">The sequence shown here is derived from an EMBL/GenBank/DDBJ whole genome shotgun (WGS) entry which is preliminary data.</text>
</comment>
<keyword evidence="3" id="KW-1185">Reference proteome</keyword>
<evidence type="ECO:0000259" key="1">
    <source>
        <dbReference type="Pfam" id="PF20434"/>
    </source>
</evidence>
<dbReference type="Pfam" id="PF20434">
    <property type="entry name" value="BD-FAE"/>
    <property type="match status" value="1"/>
</dbReference>
<dbReference type="NCBIfam" id="NF041556">
    <property type="entry name" value="tannase_B"/>
    <property type="match status" value="1"/>
</dbReference>
<dbReference type="Gene3D" id="3.40.50.1820">
    <property type="entry name" value="alpha/beta hydrolase"/>
    <property type="match status" value="1"/>
</dbReference>
<feature type="domain" description="BD-FAE-like" evidence="1">
    <location>
        <begin position="5"/>
        <end position="153"/>
    </location>
</feature>
<evidence type="ECO:0000313" key="3">
    <source>
        <dbReference type="Proteomes" id="UP000441336"/>
    </source>
</evidence>
<organism evidence="2 3">
    <name type="scientific">Hymenobacter ginkgonis</name>
    <dbReference type="NCBI Taxonomy" id="2682976"/>
    <lineage>
        <taxon>Bacteria</taxon>
        <taxon>Pseudomonadati</taxon>
        <taxon>Bacteroidota</taxon>
        <taxon>Cytophagia</taxon>
        <taxon>Cytophagales</taxon>
        <taxon>Hymenobacteraceae</taxon>
        <taxon>Hymenobacter</taxon>
    </lineage>
</organism>
<name>A0A7K1T8Q3_9BACT</name>
<dbReference type="SUPFAM" id="SSF53474">
    <property type="entry name" value="alpha/beta-Hydrolases"/>
    <property type="match status" value="1"/>
</dbReference>
<evidence type="ECO:0000313" key="2">
    <source>
        <dbReference type="EMBL" id="MVN74787.1"/>
    </source>
</evidence>
<dbReference type="InterPro" id="IPR029058">
    <property type="entry name" value="AB_hydrolase_fold"/>
</dbReference>
<dbReference type="InterPro" id="IPR048124">
    <property type="entry name" value="Tannase_B"/>
</dbReference>
<dbReference type="EMBL" id="WQKZ01000001">
    <property type="protein sequence ID" value="MVN74787.1"/>
    <property type="molecule type" value="Genomic_DNA"/>
</dbReference>
<dbReference type="Proteomes" id="UP000441336">
    <property type="component" value="Unassembled WGS sequence"/>
</dbReference>
<proteinExistence type="predicted"/>
<sequence length="340" mass="36398">MVIALSKGYVVASAGARGRTSQDKAGTYTGKAPAAIVDLKAAVRYLKFNDARMPGNAAKIVSNGTSAGGALSALLGATGNQAAYAPYLQALGAAEATDDIFAVSAYCPITNLDHADMAYEWQFNGVNRYKKIDIKMLDYKVQRTETADSLSPAQRAVSAKLKAQFPAYVNSLRLKGKTGELLTLDAQGNGSFKDLVKAYVLASARQAQQAGTNLAPYPWLKMSGDHPTDLDFEAYVRYMERQKSPPAFDALDLSTGENQLFGTATVDKQHFTPFSAANSAPAATTADEQVVHLMNPMYYIGQVGTGAARHWRIRHGTKDKDTGLAISILLGTTLQTRATT</sequence>
<gene>
    <name evidence="2" type="ORF">GO988_00445</name>
</gene>
<protein>
    <recommendedName>
        <fullName evidence="1">BD-FAE-like domain-containing protein</fullName>
    </recommendedName>
</protein>
<dbReference type="AlphaFoldDB" id="A0A7K1T8Q3"/>
<accession>A0A7K1T8Q3</accession>
<dbReference type="InterPro" id="IPR049492">
    <property type="entry name" value="BD-FAE-like_dom"/>
</dbReference>
<reference evidence="2 3" key="1">
    <citation type="submission" date="2019-12" db="EMBL/GenBank/DDBJ databases">
        <title>Hymenobacter sp. HMF4947 Genome sequencing and assembly.</title>
        <authorList>
            <person name="Kang H."/>
            <person name="Cha I."/>
            <person name="Kim H."/>
            <person name="Joh K."/>
        </authorList>
    </citation>
    <scope>NUCLEOTIDE SEQUENCE [LARGE SCALE GENOMIC DNA]</scope>
    <source>
        <strain evidence="2 3">HMF4947</strain>
    </source>
</reference>